<reference evidence="1" key="1">
    <citation type="submission" date="2016-08" db="EMBL/GenBank/DDBJ databases">
        <authorList>
            <person name="Seilhamer J.J."/>
        </authorList>
    </citation>
    <scope>NUCLEOTIDE SEQUENCE</scope>
    <source>
        <strain evidence="1">86</strain>
    </source>
</reference>
<name>A0A212LUZ7_9FIRM</name>
<dbReference type="Gene3D" id="3.40.190.10">
    <property type="entry name" value="Periplasmic binding protein-like II"/>
    <property type="match status" value="1"/>
</dbReference>
<sequence>MRKALILCLTAVIFVCLLVAGYGQSVSTTSQVPTIKVGYTFVDHHASLMVAAKKGEAFQSSGTYLKPVIDKEKYELYDGGKKVANIELVVTKSGSESATLFAQKHIDLSLLSITAGMSAIDSGTPIKILSPLQTEGLALVFPKDSTVNGWEGFIKYLDTKQEPVKIGYHSPTSAPLMVFEGALKQNKVPYTRNPNELNAKILLVDLKDTPNLIPALTSKQVDGWVGPSPHPQVAEKTGVGKIALDLRDLPPQGAWHDAPCCAIAGRTEFLAQNQDAVVKFLKLMAYAGDYANKNHDEYGDIVAQWIGIPADAAKASTIVFLTDPTDTWVKNLGVYQDLMNSMNKYKGALKDKPLAEVKDVLFDFSYIQKALGK</sequence>
<dbReference type="SUPFAM" id="SSF53850">
    <property type="entry name" value="Periplasmic binding protein-like II"/>
    <property type="match status" value="1"/>
</dbReference>
<proteinExistence type="predicted"/>
<dbReference type="RefSeq" id="WP_288184381.1">
    <property type="nucleotide sequence ID" value="NZ_LT608335.1"/>
</dbReference>
<accession>A0A212LUZ7</accession>
<protein>
    <submittedName>
        <fullName evidence="1">ABC-type nitrate/sulfonate/bicarbonate transport system, periplasmic component</fullName>
    </submittedName>
</protein>
<gene>
    <name evidence="1" type="ORF">KL86SPO_31515</name>
</gene>
<dbReference type="EMBL" id="FMJE01000003">
    <property type="protein sequence ID" value="SCM81336.1"/>
    <property type="molecule type" value="Genomic_DNA"/>
</dbReference>
<dbReference type="PANTHER" id="PTHR30024">
    <property type="entry name" value="ALIPHATIC SULFONATES-BINDING PROTEIN-RELATED"/>
    <property type="match status" value="1"/>
</dbReference>
<organism evidence="1">
    <name type="scientific">uncultured Sporomusa sp</name>
    <dbReference type="NCBI Taxonomy" id="307249"/>
    <lineage>
        <taxon>Bacteria</taxon>
        <taxon>Bacillati</taxon>
        <taxon>Bacillota</taxon>
        <taxon>Negativicutes</taxon>
        <taxon>Selenomonadales</taxon>
        <taxon>Sporomusaceae</taxon>
        <taxon>Sporomusa</taxon>
        <taxon>environmental samples</taxon>
    </lineage>
</organism>
<dbReference type="AlphaFoldDB" id="A0A212LUZ7"/>
<dbReference type="Pfam" id="PF13379">
    <property type="entry name" value="NMT1_2"/>
    <property type="match status" value="1"/>
</dbReference>
<dbReference type="PANTHER" id="PTHR30024:SF42">
    <property type="entry name" value="ALIPHATIC SULFONATES-BINDING PROTEIN-RELATED"/>
    <property type="match status" value="1"/>
</dbReference>
<evidence type="ECO:0000313" key="1">
    <source>
        <dbReference type="EMBL" id="SCM81336.1"/>
    </source>
</evidence>